<feature type="transmembrane region" description="Helical" evidence="10">
    <location>
        <begin position="357"/>
        <end position="375"/>
    </location>
</feature>
<dbReference type="Pfam" id="PF01554">
    <property type="entry name" value="MatE"/>
    <property type="match status" value="2"/>
</dbReference>
<feature type="transmembrane region" description="Helical" evidence="10">
    <location>
        <begin position="54"/>
        <end position="77"/>
    </location>
</feature>
<evidence type="ECO:0000256" key="2">
    <source>
        <dbReference type="ARBA" id="ARBA00008417"/>
    </source>
</evidence>
<evidence type="ECO:0000256" key="1">
    <source>
        <dbReference type="ARBA" id="ARBA00004651"/>
    </source>
</evidence>
<evidence type="ECO:0000256" key="9">
    <source>
        <dbReference type="ARBA" id="ARBA00023251"/>
    </source>
</evidence>
<dbReference type="NCBIfam" id="TIGR00797">
    <property type="entry name" value="matE"/>
    <property type="match status" value="1"/>
</dbReference>
<keyword evidence="6 10" id="KW-0812">Transmembrane</keyword>
<protein>
    <recommendedName>
        <fullName evidence="3">Multidrug export protein MepA</fullName>
    </recommendedName>
</protein>
<dbReference type="RefSeq" id="WP_171638535.1">
    <property type="nucleotide sequence ID" value="NZ_WHNY01000094.1"/>
</dbReference>
<feature type="transmembrane region" description="Helical" evidence="10">
    <location>
        <begin position="138"/>
        <end position="158"/>
    </location>
</feature>
<dbReference type="PIRSF" id="PIRSF006603">
    <property type="entry name" value="DinF"/>
    <property type="match status" value="1"/>
</dbReference>
<gene>
    <name evidence="11" type="ORF">GC096_37900</name>
</gene>
<organism evidence="11 12">
    <name type="scientific">Paenibacillus plantarum</name>
    <dbReference type="NCBI Taxonomy" id="2654975"/>
    <lineage>
        <taxon>Bacteria</taxon>
        <taxon>Bacillati</taxon>
        <taxon>Bacillota</taxon>
        <taxon>Bacilli</taxon>
        <taxon>Bacillales</taxon>
        <taxon>Paenibacillaceae</taxon>
        <taxon>Paenibacillus</taxon>
    </lineage>
</organism>
<evidence type="ECO:0000256" key="4">
    <source>
        <dbReference type="ARBA" id="ARBA00022448"/>
    </source>
</evidence>
<evidence type="ECO:0000256" key="5">
    <source>
        <dbReference type="ARBA" id="ARBA00022475"/>
    </source>
</evidence>
<dbReference type="InterPro" id="IPR045070">
    <property type="entry name" value="MATE_MepA-like"/>
</dbReference>
<evidence type="ECO:0000313" key="11">
    <source>
        <dbReference type="EMBL" id="NOU69801.1"/>
    </source>
</evidence>
<feature type="transmembrane region" description="Helical" evidence="10">
    <location>
        <begin position="412"/>
        <end position="437"/>
    </location>
</feature>
<comment type="caution">
    <text evidence="11">The sequence shown here is derived from an EMBL/GenBank/DDBJ whole genome shotgun (WGS) entry which is preliminary data.</text>
</comment>
<feature type="transmembrane region" description="Helical" evidence="10">
    <location>
        <begin position="236"/>
        <end position="261"/>
    </location>
</feature>
<dbReference type="CDD" id="cd13143">
    <property type="entry name" value="MATE_MepA_like"/>
    <property type="match status" value="1"/>
</dbReference>
<evidence type="ECO:0000256" key="7">
    <source>
        <dbReference type="ARBA" id="ARBA00022989"/>
    </source>
</evidence>
<dbReference type="InterPro" id="IPR051327">
    <property type="entry name" value="MATE_MepA_subfamily"/>
</dbReference>
<keyword evidence="9" id="KW-0046">Antibiotic resistance</keyword>
<feature type="transmembrane region" description="Helical" evidence="10">
    <location>
        <begin position="98"/>
        <end position="118"/>
    </location>
</feature>
<feature type="transmembrane region" description="Helical" evidence="10">
    <location>
        <begin position="196"/>
        <end position="216"/>
    </location>
</feature>
<evidence type="ECO:0000256" key="6">
    <source>
        <dbReference type="ARBA" id="ARBA00022692"/>
    </source>
</evidence>
<dbReference type="EMBL" id="WHNY01000094">
    <property type="protein sequence ID" value="NOU69801.1"/>
    <property type="molecule type" value="Genomic_DNA"/>
</dbReference>
<feature type="transmembrane region" description="Helical" evidence="10">
    <location>
        <begin position="288"/>
        <end position="306"/>
    </location>
</feature>
<accession>A0ABX1XP26</accession>
<evidence type="ECO:0000256" key="3">
    <source>
        <dbReference type="ARBA" id="ARBA00022106"/>
    </source>
</evidence>
<keyword evidence="12" id="KW-1185">Reference proteome</keyword>
<dbReference type="Proteomes" id="UP000653578">
    <property type="component" value="Unassembled WGS sequence"/>
</dbReference>
<sequence length="450" mass="48931">METENLHYFEKAPIYKAIAHFAVPMMLGMSMSVIYSILNAYFLGTLQNTEMLTALALTLPLFAAIMALGNLIGMGAGTFISRLLGEKSYDEVKHVSSFGFYASLALGIVLMIVGLPFIDQIVHGLGATASSFAFTKDYVTIMLIGSPFVVLFFALENIVRAEGSAITSMIGMILSVIVNIILDALVIFVLHGGVMGVATATVISNVVASIFFAIYIGRKSEFLSLSWKWFKASKEILSNVLKIGVPVFIMSIFLGAMSLIFNHYLIEYGDHAVAGFGISSRLLQFPEFILMGLCEGVVPLIAFSFTANKLRMKKTISFTIMIVATLATVFGIIVYLTSDHLIGFFTNDPQLIEIGSYILHVTFLSLYISGTTTLFTGIFQATGQGKAAFVMAIVQGVTLVPVLYIANRMNGFHGVVWSLVIADAVAFLVGAVMLYALRNKLQPDLEQLVQ</sequence>
<feature type="transmembrane region" description="Helical" evidence="10">
    <location>
        <begin position="387"/>
        <end position="406"/>
    </location>
</feature>
<keyword evidence="5" id="KW-1003">Cell membrane</keyword>
<dbReference type="PANTHER" id="PTHR43823:SF3">
    <property type="entry name" value="MULTIDRUG EXPORT PROTEIN MEPA"/>
    <property type="match status" value="1"/>
</dbReference>
<feature type="transmembrane region" description="Helical" evidence="10">
    <location>
        <begin position="318"/>
        <end position="337"/>
    </location>
</feature>
<evidence type="ECO:0000256" key="10">
    <source>
        <dbReference type="SAM" id="Phobius"/>
    </source>
</evidence>
<dbReference type="PANTHER" id="PTHR43823">
    <property type="entry name" value="SPORULATION PROTEIN YKVU"/>
    <property type="match status" value="1"/>
</dbReference>
<reference evidence="11 12" key="1">
    <citation type="submission" date="2019-10" db="EMBL/GenBank/DDBJ databases">
        <title>Description of Paenibacillus humi sp. nov.</title>
        <authorList>
            <person name="Carlier A."/>
            <person name="Qi S."/>
        </authorList>
    </citation>
    <scope>NUCLEOTIDE SEQUENCE [LARGE SCALE GENOMIC DNA]</scope>
    <source>
        <strain evidence="11 12">LMG 31461</strain>
    </source>
</reference>
<keyword evidence="8 10" id="KW-0472">Membrane</keyword>
<evidence type="ECO:0000256" key="8">
    <source>
        <dbReference type="ARBA" id="ARBA00023136"/>
    </source>
</evidence>
<comment type="subcellular location">
    <subcellularLocation>
        <location evidence="1">Cell membrane</location>
        <topology evidence="1">Multi-pass membrane protein</topology>
    </subcellularLocation>
</comment>
<proteinExistence type="inferred from homology"/>
<keyword evidence="4" id="KW-0813">Transport</keyword>
<evidence type="ECO:0000313" key="12">
    <source>
        <dbReference type="Proteomes" id="UP000653578"/>
    </source>
</evidence>
<keyword evidence="7 10" id="KW-1133">Transmembrane helix</keyword>
<feature type="transmembrane region" description="Helical" evidence="10">
    <location>
        <begin position="170"/>
        <end position="190"/>
    </location>
</feature>
<dbReference type="InterPro" id="IPR048279">
    <property type="entry name" value="MdtK-like"/>
</dbReference>
<name>A0ABX1XP26_9BACL</name>
<dbReference type="InterPro" id="IPR002528">
    <property type="entry name" value="MATE_fam"/>
</dbReference>
<feature type="transmembrane region" description="Helical" evidence="10">
    <location>
        <begin position="21"/>
        <end position="42"/>
    </location>
</feature>
<comment type="similarity">
    <text evidence="2">Belongs to the multi antimicrobial extrusion (MATE) (TC 2.A.66.1) family. MepA subfamily.</text>
</comment>